<dbReference type="PANTHER" id="PTHR35567">
    <property type="entry name" value="MALATE DEHYDROGENASE (AFU_ORTHOLOGUE AFUA_2G13800)"/>
    <property type="match status" value="1"/>
</dbReference>
<evidence type="ECO:0000256" key="1">
    <source>
        <dbReference type="SAM" id="SignalP"/>
    </source>
</evidence>
<gene>
    <name evidence="2" type="ORF">NZH93_43105</name>
</gene>
<keyword evidence="1" id="KW-0732">Signal</keyword>
<organism evidence="2 3">
    <name type="scientific">Umezawaea endophytica</name>
    <dbReference type="NCBI Taxonomy" id="1654476"/>
    <lineage>
        <taxon>Bacteria</taxon>
        <taxon>Bacillati</taxon>
        <taxon>Actinomycetota</taxon>
        <taxon>Actinomycetes</taxon>
        <taxon>Pseudonocardiales</taxon>
        <taxon>Pseudonocardiaceae</taxon>
        <taxon>Umezawaea</taxon>
    </lineage>
</organism>
<protein>
    <submittedName>
        <fullName evidence="2">DUF3455 domain-containing protein</fullName>
    </submittedName>
</protein>
<feature type="signal peptide" evidence="1">
    <location>
        <begin position="1"/>
        <end position="28"/>
    </location>
</feature>
<dbReference type="PROSITE" id="PS51257">
    <property type="entry name" value="PROKAR_LIPOPROTEIN"/>
    <property type="match status" value="1"/>
</dbReference>
<keyword evidence="3" id="KW-1185">Reference proteome</keyword>
<proteinExistence type="predicted"/>
<sequence length="187" mass="18983">MKRVQLIGLTLGALALAGVTSACGNATAGTAQPAPSSSAAAEKKDIKVADVLKVPEGNKLVGEYEASGVQAYTCAAGTWKLLEPAAVLVDKDSKPVMLHSRGPVWVSTVDGSAVEAGAVDGAKVDRQGAIPELLLKAKAVRGDGLLGGVTYVQRLNTEGGVAPTGACQANAQVSVPYTALYAFYESV</sequence>
<dbReference type="InterPro" id="IPR021851">
    <property type="entry name" value="DUF3455"/>
</dbReference>
<dbReference type="AlphaFoldDB" id="A0A9X2VW17"/>
<dbReference type="Pfam" id="PF11937">
    <property type="entry name" value="DUF3455"/>
    <property type="match status" value="1"/>
</dbReference>
<accession>A0A9X2VW17</accession>
<evidence type="ECO:0000313" key="2">
    <source>
        <dbReference type="EMBL" id="MCS7483671.1"/>
    </source>
</evidence>
<dbReference type="EMBL" id="JANYMP010000035">
    <property type="protein sequence ID" value="MCS7483671.1"/>
    <property type="molecule type" value="Genomic_DNA"/>
</dbReference>
<feature type="chain" id="PRO_5040973751" evidence="1">
    <location>
        <begin position="29"/>
        <end position="187"/>
    </location>
</feature>
<name>A0A9X2VW17_9PSEU</name>
<dbReference type="RefSeq" id="WP_259629120.1">
    <property type="nucleotide sequence ID" value="NZ_JANYMP010000035.1"/>
</dbReference>
<evidence type="ECO:0000313" key="3">
    <source>
        <dbReference type="Proteomes" id="UP001141259"/>
    </source>
</evidence>
<comment type="caution">
    <text evidence="2">The sequence shown here is derived from an EMBL/GenBank/DDBJ whole genome shotgun (WGS) entry which is preliminary data.</text>
</comment>
<dbReference type="Proteomes" id="UP001141259">
    <property type="component" value="Unassembled WGS sequence"/>
</dbReference>
<reference evidence="2" key="1">
    <citation type="submission" date="2022-08" db="EMBL/GenBank/DDBJ databases">
        <authorList>
            <person name="Tistechok S."/>
            <person name="Samborskyy M."/>
            <person name="Roman I."/>
        </authorList>
    </citation>
    <scope>NUCLEOTIDE SEQUENCE</scope>
    <source>
        <strain evidence="2">DSM 103496</strain>
    </source>
</reference>
<dbReference type="PANTHER" id="PTHR35567:SF1">
    <property type="entry name" value="CONSERVED FUNGAL PROTEIN (AFU_ORTHOLOGUE AFUA_1G14230)"/>
    <property type="match status" value="1"/>
</dbReference>